<protein>
    <submittedName>
        <fullName evidence="2">ABC transporter substrate-binding protein</fullName>
    </submittedName>
</protein>
<reference evidence="3" key="1">
    <citation type="journal article" date="2019" name="Int. J. Syst. Evol. Microbiol.">
        <title>The Global Catalogue of Microorganisms (GCM) 10K type strain sequencing project: providing services to taxonomists for standard genome sequencing and annotation.</title>
        <authorList>
            <consortium name="The Broad Institute Genomics Platform"/>
            <consortium name="The Broad Institute Genome Sequencing Center for Infectious Disease"/>
            <person name="Wu L."/>
            <person name="Ma J."/>
        </authorList>
    </citation>
    <scope>NUCLEOTIDE SEQUENCE [LARGE SCALE GENOMIC DNA]</scope>
    <source>
        <strain evidence="3">CGMCC 1.19032</strain>
    </source>
</reference>
<dbReference type="Gene3D" id="3.40.190.10">
    <property type="entry name" value="Periplasmic binding protein-like II"/>
    <property type="match status" value="2"/>
</dbReference>
<comment type="caution">
    <text evidence="2">The sequence shown here is derived from an EMBL/GenBank/DDBJ whole genome shotgun (WGS) entry which is preliminary data.</text>
</comment>
<dbReference type="PROSITE" id="PS51257">
    <property type="entry name" value="PROKAR_LIPOPROTEIN"/>
    <property type="match status" value="1"/>
</dbReference>
<feature type="chain" id="PRO_5045062746" evidence="1">
    <location>
        <begin position="23"/>
        <end position="439"/>
    </location>
</feature>
<dbReference type="InterPro" id="IPR050490">
    <property type="entry name" value="Bact_solute-bd_prot1"/>
</dbReference>
<organism evidence="2 3">
    <name type="scientific">Enterococcus lemanii</name>
    <dbReference type="NCBI Taxonomy" id="1159752"/>
    <lineage>
        <taxon>Bacteria</taxon>
        <taxon>Bacillati</taxon>
        <taxon>Bacillota</taxon>
        <taxon>Bacilli</taxon>
        <taxon>Lactobacillales</taxon>
        <taxon>Enterococcaceae</taxon>
        <taxon>Enterococcus</taxon>
    </lineage>
</organism>
<dbReference type="Proteomes" id="UP001595969">
    <property type="component" value="Unassembled WGS sequence"/>
</dbReference>
<dbReference type="PANTHER" id="PTHR43649">
    <property type="entry name" value="ARABINOSE-BINDING PROTEIN-RELATED"/>
    <property type="match status" value="1"/>
</dbReference>
<accession>A0ABV9MW68</accession>
<dbReference type="PANTHER" id="PTHR43649:SF11">
    <property type="entry name" value="ABC TRANSPORTER SUBSTRATE-BINDING PROTEIN YESO-RELATED"/>
    <property type="match status" value="1"/>
</dbReference>
<dbReference type="EMBL" id="JBHSGS010000061">
    <property type="protein sequence ID" value="MFC4720262.1"/>
    <property type="molecule type" value="Genomic_DNA"/>
</dbReference>
<sequence>MKKKMFVLSGMVLALLSLSACGSSNNDGSNEAGGKTEEGKTKITFNWWGSEVRHERYIKAIELFESENPDIDVEYEYSAWDDYWKKLATKSAAGELPDIMQMDAQYLAQYGEKNQLADLSSYIGEEISKEGINEAILNTALIQDRILAMTPAVNAMSMLINEEKVSLASSTLDYSTYTFSDFVKTVEEVKKATGQYGWIDVSDNSVLLQYFLRTKDEDIYKYNANGTPEIGFSKGNFLTFMEAIASLAASEALPTAEVVNNLKSFDENPFALGEAGFLQTWTNQYVTYQESAGEEVKISMELPYDTKGTKALYYRPTFYYSVAETSKNKEASAKFIDFIVNNVEAGKIFGTERGIPANVNVKEAIYPDMSETEKATADYLDAIEDLVGDASPVPPVGYSEINNHFKEVYAEVTYGTMTPEEAYTSFVEKAEEIFDENYN</sequence>
<dbReference type="Pfam" id="PF01547">
    <property type="entry name" value="SBP_bac_1"/>
    <property type="match status" value="1"/>
</dbReference>
<dbReference type="SUPFAM" id="SSF53850">
    <property type="entry name" value="Periplasmic binding protein-like II"/>
    <property type="match status" value="1"/>
</dbReference>
<gene>
    <name evidence="2" type="ORF">ACFO5I_11065</name>
</gene>
<evidence type="ECO:0000256" key="1">
    <source>
        <dbReference type="SAM" id="SignalP"/>
    </source>
</evidence>
<keyword evidence="3" id="KW-1185">Reference proteome</keyword>
<keyword evidence="1" id="KW-0732">Signal</keyword>
<proteinExistence type="predicted"/>
<name>A0ABV9MW68_9ENTE</name>
<dbReference type="RefSeq" id="WP_204653040.1">
    <property type="nucleotide sequence ID" value="NZ_JAFBFD010000004.1"/>
</dbReference>
<evidence type="ECO:0000313" key="3">
    <source>
        <dbReference type="Proteomes" id="UP001595969"/>
    </source>
</evidence>
<feature type="signal peptide" evidence="1">
    <location>
        <begin position="1"/>
        <end position="22"/>
    </location>
</feature>
<evidence type="ECO:0000313" key="2">
    <source>
        <dbReference type="EMBL" id="MFC4720262.1"/>
    </source>
</evidence>
<dbReference type="InterPro" id="IPR006059">
    <property type="entry name" value="SBP"/>
</dbReference>